<feature type="transmembrane region" description="Helical" evidence="1">
    <location>
        <begin position="99"/>
        <end position="120"/>
    </location>
</feature>
<dbReference type="EMBL" id="CP036271">
    <property type="protein sequence ID" value="QDT54492.1"/>
    <property type="molecule type" value="Genomic_DNA"/>
</dbReference>
<evidence type="ECO:0000313" key="2">
    <source>
        <dbReference type="EMBL" id="QDT54492.1"/>
    </source>
</evidence>
<feature type="transmembrane region" description="Helical" evidence="1">
    <location>
        <begin position="47"/>
        <end position="64"/>
    </location>
</feature>
<keyword evidence="3" id="KW-1185">Reference proteome</keyword>
<proteinExistence type="predicted"/>
<feature type="transmembrane region" description="Helical" evidence="1">
    <location>
        <begin position="132"/>
        <end position="152"/>
    </location>
</feature>
<feature type="transmembrane region" description="Helical" evidence="1">
    <location>
        <begin position="349"/>
        <end position="367"/>
    </location>
</feature>
<feature type="transmembrane region" description="Helical" evidence="1">
    <location>
        <begin position="246"/>
        <end position="263"/>
    </location>
</feature>
<dbReference type="RefSeq" id="WP_145030342.1">
    <property type="nucleotide sequence ID" value="NZ_CP036271.1"/>
</dbReference>
<keyword evidence="1" id="KW-0472">Membrane</keyword>
<feature type="transmembrane region" description="Helical" evidence="1">
    <location>
        <begin position="222"/>
        <end position="240"/>
    </location>
</feature>
<feature type="transmembrane region" description="Helical" evidence="1">
    <location>
        <begin position="70"/>
        <end position="87"/>
    </location>
</feature>
<feature type="transmembrane region" description="Helical" evidence="1">
    <location>
        <begin position="196"/>
        <end position="213"/>
    </location>
</feature>
<dbReference type="InParanoid" id="A0A517SEE3"/>
<dbReference type="Proteomes" id="UP000315700">
    <property type="component" value="Chromosome"/>
</dbReference>
<evidence type="ECO:0000313" key="3">
    <source>
        <dbReference type="Proteomes" id="UP000315700"/>
    </source>
</evidence>
<dbReference type="KEGG" id="ccos:Pan44_25250"/>
<keyword evidence="1" id="KW-0812">Transmembrane</keyword>
<protein>
    <submittedName>
        <fullName evidence="2">Uncharacterized protein</fullName>
    </submittedName>
</protein>
<evidence type="ECO:0000256" key="1">
    <source>
        <dbReference type="SAM" id="Phobius"/>
    </source>
</evidence>
<organism evidence="2 3">
    <name type="scientific">Caulifigura coniformis</name>
    <dbReference type="NCBI Taxonomy" id="2527983"/>
    <lineage>
        <taxon>Bacteria</taxon>
        <taxon>Pseudomonadati</taxon>
        <taxon>Planctomycetota</taxon>
        <taxon>Planctomycetia</taxon>
        <taxon>Planctomycetales</taxon>
        <taxon>Planctomycetaceae</taxon>
        <taxon>Caulifigura</taxon>
    </lineage>
</organism>
<dbReference type="AlphaFoldDB" id="A0A517SEE3"/>
<accession>A0A517SEE3</accession>
<keyword evidence="1" id="KW-1133">Transmembrane helix</keyword>
<feature type="transmembrane region" description="Helical" evidence="1">
    <location>
        <begin position="164"/>
        <end position="184"/>
    </location>
</feature>
<feature type="transmembrane region" description="Helical" evidence="1">
    <location>
        <begin position="20"/>
        <end position="40"/>
    </location>
</feature>
<sequence>MPLVEISGPAVATGFRFDVVAAVGLLVSAVVVVVFARGCLGRSRASVALAAALFATTALLGCAAGPIEFLAIWQAHWFLAWGLSLFFGDDDVQLWTGRLLISGWIFDSVLIVGAVAIAGNATPERLPVMTSVLAWGFGLSLANRVAAFPVGAHAVWNDRAVRPAISWMLLSCLPPATILGLRLIELLEADPAARLGISQFLAAVAIAAALTSLRQQTAIREMAWRLSAVLAGIAAVSLMVPAWSGRIVWMIAATALVVAGLRLPSAARPRRADSPTNDFLGRLESAASREWNLPNVWKFAVALPVRGASQVTRFVDGFVFEQLPSQLFRKFENAASPIRQAVPGTLGRLLTSLLVLAAFLVLLVLAFR</sequence>
<reference evidence="2 3" key="1">
    <citation type="submission" date="2019-02" db="EMBL/GenBank/DDBJ databases">
        <title>Deep-cultivation of Planctomycetes and their phenomic and genomic characterization uncovers novel biology.</title>
        <authorList>
            <person name="Wiegand S."/>
            <person name="Jogler M."/>
            <person name="Boedeker C."/>
            <person name="Pinto D."/>
            <person name="Vollmers J."/>
            <person name="Rivas-Marin E."/>
            <person name="Kohn T."/>
            <person name="Peeters S.H."/>
            <person name="Heuer A."/>
            <person name="Rast P."/>
            <person name="Oberbeckmann S."/>
            <person name="Bunk B."/>
            <person name="Jeske O."/>
            <person name="Meyerdierks A."/>
            <person name="Storesund J.E."/>
            <person name="Kallscheuer N."/>
            <person name="Luecker S."/>
            <person name="Lage O.M."/>
            <person name="Pohl T."/>
            <person name="Merkel B.J."/>
            <person name="Hornburger P."/>
            <person name="Mueller R.-W."/>
            <person name="Bruemmer F."/>
            <person name="Labrenz M."/>
            <person name="Spormann A.M."/>
            <person name="Op den Camp H."/>
            <person name="Overmann J."/>
            <person name="Amann R."/>
            <person name="Jetten M.S.M."/>
            <person name="Mascher T."/>
            <person name="Medema M.H."/>
            <person name="Devos D.P."/>
            <person name="Kaster A.-K."/>
            <person name="Ovreas L."/>
            <person name="Rohde M."/>
            <person name="Galperin M.Y."/>
            <person name="Jogler C."/>
        </authorList>
    </citation>
    <scope>NUCLEOTIDE SEQUENCE [LARGE SCALE GENOMIC DNA]</scope>
    <source>
        <strain evidence="2 3">Pan44</strain>
    </source>
</reference>
<name>A0A517SEE3_9PLAN</name>
<gene>
    <name evidence="2" type="ORF">Pan44_25250</name>
</gene>